<dbReference type="Gene3D" id="3.30.870.10">
    <property type="entry name" value="Endonuclease Chain A"/>
    <property type="match status" value="2"/>
</dbReference>
<feature type="signal peptide" evidence="1">
    <location>
        <begin position="1"/>
        <end position="25"/>
    </location>
</feature>
<keyword evidence="1" id="KW-0732">Signal</keyword>
<dbReference type="SUPFAM" id="SSF56024">
    <property type="entry name" value="Phospholipase D/nuclease"/>
    <property type="match status" value="2"/>
</dbReference>
<reference evidence="3 4" key="1">
    <citation type="submission" date="2019-03" db="EMBL/GenBank/DDBJ databases">
        <title>Lake Tanganyika Metagenome-Assembled Genomes (MAGs).</title>
        <authorList>
            <person name="Tran P."/>
        </authorList>
    </citation>
    <scope>NUCLEOTIDE SEQUENCE [LARGE SCALE GENOMIC DNA]</scope>
    <source>
        <strain evidence="3">K_DeepCast_65m_m2_236</strain>
    </source>
</reference>
<name>A0A938BNB7_9BACT</name>
<dbReference type="Proteomes" id="UP000703893">
    <property type="component" value="Unassembled WGS sequence"/>
</dbReference>
<sequence>MASSFRRVMLVFAAAVLTACGQPAGAPLAGTAAAQKARALSVERAAAIDRAVAPHTALKATKDNEARLLVDGAEGFGAIRDLILGAKKSLWFETFIWHNDQTGVKVAQLLRQRALEGLDVRVLIDMAGSRNREDDKHVLRILQDYQVPVRYFNPYITKGANFHISHRKLYMADGYRAITGGMNIGAEYETEWHDLLVEVRGSAARQMHQGFIDGWNNSNDGPPEQLVIPDPPATPTSGTVTARLALTSLPPRKPRREEIKHAHFAAIRAAQKRIRMFPIYLSDPDYVEELAKAARRGVEIQLLIPTKNDFESFRYINRHYAGRLLDAGATVKVYDKLFSHVKYLSI</sequence>
<feature type="domain" description="PLD phosphodiesterase" evidence="2">
    <location>
        <begin position="161"/>
        <end position="188"/>
    </location>
</feature>
<dbReference type="EMBL" id="VGJX01000486">
    <property type="protein sequence ID" value="MBM3275208.1"/>
    <property type="molecule type" value="Genomic_DNA"/>
</dbReference>
<organism evidence="3 4">
    <name type="scientific">Candidatus Tanganyikabacteria bacterium</name>
    <dbReference type="NCBI Taxonomy" id="2961651"/>
    <lineage>
        <taxon>Bacteria</taxon>
        <taxon>Bacillati</taxon>
        <taxon>Candidatus Sericytochromatia</taxon>
        <taxon>Candidatus Tanganyikabacteria</taxon>
    </lineage>
</organism>
<dbReference type="InterPro" id="IPR025202">
    <property type="entry name" value="PLD-like_dom"/>
</dbReference>
<accession>A0A938BNB7</accession>
<dbReference type="CDD" id="cd09110">
    <property type="entry name" value="PLDc_CLS_1"/>
    <property type="match status" value="1"/>
</dbReference>
<evidence type="ECO:0000313" key="4">
    <source>
        <dbReference type="Proteomes" id="UP000703893"/>
    </source>
</evidence>
<feature type="chain" id="PRO_5037919417" evidence="1">
    <location>
        <begin position="26"/>
        <end position="346"/>
    </location>
</feature>
<proteinExistence type="predicted"/>
<dbReference type="Pfam" id="PF13091">
    <property type="entry name" value="PLDc_2"/>
    <property type="match status" value="2"/>
</dbReference>
<dbReference type="PANTHER" id="PTHR21248:SF12">
    <property type="entry name" value="CARDIOLIPIN SYNTHASE C"/>
    <property type="match status" value="1"/>
</dbReference>
<comment type="caution">
    <text evidence="3">The sequence shown here is derived from an EMBL/GenBank/DDBJ whole genome shotgun (WGS) entry which is preliminary data.</text>
</comment>
<dbReference type="InterPro" id="IPR001736">
    <property type="entry name" value="PLipase_D/transphosphatidylase"/>
</dbReference>
<gene>
    <name evidence="3" type="ORF">FJZ00_08635</name>
</gene>
<dbReference type="PROSITE" id="PS51257">
    <property type="entry name" value="PROKAR_LIPOPROTEIN"/>
    <property type="match status" value="1"/>
</dbReference>
<protein>
    <submittedName>
        <fullName evidence="3">Phosphatidylserine/phosphatidylglycerophosphate/ cardiolipin synthase family protein</fullName>
    </submittedName>
</protein>
<dbReference type="PANTHER" id="PTHR21248">
    <property type="entry name" value="CARDIOLIPIN SYNTHASE"/>
    <property type="match status" value="1"/>
</dbReference>
<evidence type="ECO:0000313" key="3">
    <source>
        <dbReference type="EMBL" id="MBM3275208.1"/>
    </source>
</evidence>
<dbReference type="PROSITE" id="PS50035">
    <property type="entry name" value="PLD"/>
    <property type="match status" value="1"/>
</dbReference>
<dbReference type="GO" id="GO:0032049">
    <property type="term" value="P:cardiolipin biosynthetic process"/>
    <property type="evidence" value="ECO:0007669"/>
    <property type="project" value="UniProtKB-ARBA"/>
</dbReference>
<feature type="non-terminal residue" evidence="3">
    <location>
        <position position="346"/>
    </location>
</feature>
<evidence type="ECO:0000259" key="2">
    <source>
        <dbReference type="PROSITE" id="PS50035"/>
    </source>
</evidence>
<evidence type="ECO:0000256" key="1">
    <source>
        <dbReference type="SAM" id="SignalP"/>
    </source>
</evidence>
<dbReference type="GO" id="GO:0030572">
    <property type="term" value="F:phosphatidyltransferase activity"/>
    <property type="evidence" value="ECO:0007669"/>
    <property type="project" value="UniProtKB-ARBA"/>
</dbReference>
<dbReference type="AlphaFoldDB" id="A0A938BNB7"/>